<dbReference type="InterPro" id="IPR011663">
    <property type="entry name" value="UTRA"/>
</dbReference>
<dbReference type="GO" id="GO:0045892">
    <property type="term" value="P:negative regulation of DNA-templated transcription"/>
    <property type="evidence" value="ECO:0007669"/>
    <property type="project" value="TreeGrafter"/>
</dbReference>
<dbReference type="PROSITE" id="PS50949">
    <property type="entry name" value="HTH_GNTR"/>
    <property type="match status" value="1"/>
</dbReference>
<evidence type="ECO:0000259" key="4">
    <source>
        <dbReference type="PROSITE" id="PS50949"/>
    </source>
</evidence>
<dbReference type="PRINTS" id="PR00035">
    <property type="entry name" value="HTHGNTR"/>
</dbReference>
<comment type="caution">
    <text evidence="5">The sequence shown here is derived from an EMBL/GenBank/DDBJ whole genome shotgun (WGS) entry which is preliminary data.</text>
</comment>
<dbReference type="EMBL" id="BLAM01000098">
    <property type="protein sequence ID" value="GET05941.1"/>
    <property type="molecule type" value="Genomic_DNA"/>
</dbReference>
<dbReference type="Gene3D" id="3.40.1410.10">
    <property type="entry name" value="Chorismate lyase-like"/>
    <property type="match status" value="1"/>
</dbReference>
<keyword evidence="2" id="KW-0238">DNA-binding</keyword>
<dbReference type="InterPro" id="IPR028978">
    <property type="entry name" value="Chorismate_lyase_/UTRA_dom_sf"/>
</dbReference>
<dbReference type="RefSeq" id="WP_172584558.1">
    <property type="nucleotide sequence ID" value="NZ_BLAM01000098.1"/>
</dbReference>
<dbReference type="SMART" id="SM00866">
    <property type="entry name" value="UTRA"/>
    <property type="match status" value="1"/>
</dbReference>
<evidence type="ECO:0000313" key="5">
    <source>
        <dbReference type="EMBL" id="GET05941.1"/>
    </source>
</evidence>
<dbReference type="PANTHER" id="PTHR44846:SF17">
    <property type="entry name" value="GNTR-FAMILY TRANSCRIPTIONAL REGULATOR"/>
    <property type="match status" value="1"/>
</dbReference>
<dbReference type="InterPro" id="IPR036390">
    <property type="entry name" value="WH_DNA-bd_sf"/>
</dbReference>
<dbReference type="SUPFAM" id="SSF64288">
    <property type="entry name" value="Chorismate lyase-like"/>
    <property type="match status" value="1"/>
</dbReference>
<name>A0A6F9XKZ7_9LACO</name>
<keyword evidence="3" id="KW-0804">Transcription</keyword>
<dbReference type="InterPro" id="IPR050679">
    <property type="entry name" value="Bact_HTH_transcr_reg"/>
</dbReference>
<dbReference type="Proteomes" id="UP000494265">
    <property type="component" value="Unassembled WGS sequence"/>
</dbReference>
<dbReference type="InterPro" id="IPR000524">
    <property type="entry name" value="Tscrpt_reg_HTH_GntR"/>
</dbReference>
<dbReference type="Pfam" id="PF00392">
    <property type="entry name" value="GntR"/>
    <property type="match status" value="1"/>
</dbReference>
<organism evidence="5">
    <name type="scientific">Ligilactobacillus agilis</name>
    <dbReference type="NCBI Taxonomy" id="1601"/>
    <lineage>
        <taxon>Bacteria</taxon>
        <taxon>Bacillati</taxon>
        <taxon>Bacillota</taxon>
        <taxon>Bacilli</taxon>
        <taxon>Lactobacillales</taxon>
        <taxon>Lactobacillaceae</taxon>
        <taxon>Ligilactobacillus</taxon>
    </lineage>
</organism>
<dbReference type="GO" id="GO:0003700">
    <property type="term" value="F:DNA-binding transcription factor activity"/>
    <property type="evidence" value="ECO:0007669"/>
    <property type="project" value="InterPro"/>
</dbReference>
<sequence length="241" mass="28256">MKYKDIAPSRIVEEGIELAALYSEDGDRILPQRKLADKYSVSRNAINLALAKLEKNGILRQQRKRGMVINKKIDINLLAMSPMSEELKRLNIDITHIESKYCKTPNELTDFFGKESKDLVVIRRKRRYQEKVISYEEAYLDKEKFGDLVQIDFNNRSLYEVLKSEYNLAPTYGRENISCVLADRLLSDELNIEFGKPIYKVDSFNYGEDDFPIEHTTQYLPAHNIKYHFQAKNILDYREDE</sequence>
<dbReference type="GO" id="GO:0003677">
    <property type="term" value="F:DNA binding"/>
    <property type="evidence" value="ECO:0007669"/>
    <property type="project" value="UniProtKB-KW"/>
</dbReference>
<keyword evidence="1" id="KW-0805">Transcription regulation</keyword>
<dbReference type="PANTHER" id="PTHR44846">
    <property type="entry name" value="MANNOSYL-D-GLYCERATE TRANSPORT/METABOLISM SYSTEM REPRESSOR MNGR-RELATED"/>
    <property type="match status" value="1"/>
</dbReference>
<accession>A0A6F9XKZ7</accession>
<evidence type="ECO:0000256" key="3">
    <source>
        <dbReference type="ARBA" id="ARBA00023163"/>
    </source>
</evidence>
<feature type="domain" description="HTH gntR-type" evidence="4">
    <location>
        <begin position="4"/>
        <end position="72"/>
    </location>
</feature>
<dbReference type="Pfam" id="PF07702">
    <property type="entry name" value="UTRA"/>
    <property type="match status" value="1"/>
</dbReference>
<dbReference type="Gene3D" id="1.10.10.10">
    <property type="entry name" value="Winged helix-like DNA-binding domain superfamily/Winged helix DNA-binding domain"/>
    <property type="match status" value="1"/>
</dbReference>
<evidence type="ECO:0000256" key="1">
    <source>
        <dbReference type="ARBA" id="ARBA00023015"/>
    </source>
</evidence>
<evidence type="ECO:0000256" key="2">
    <source>
        <dbReference type="ARBA" id="ARBA00023125"/>
    </source>
</evidence>
<dbReference type="InterPro" id="IPR036388">
    <property type="entry name" value="WH-like_DNA-bd_sf"/>
</dbReference>
<dbReference type="AlphaFoldDB" id="A0A6F9XKZ7"/>
<reference evidence="5" key="1">
    <citation type="submission" date="2019-10" db="EMBL/GenBank/DDBJ databases">
        <title>Lactobacillus agilis SY212 Whole Genome Sequencing Project.</title>
        <authorList>
            <person name="Suzuki S."/>
            <person name="Endo A."/>
            <person name="Maeno S."/>
            <person name="Shiwa Y."/>
            <person name="Matsutani M."/>
            <person name="Kajikawa A."/>
        </authorList>
    </citation>
    <scope>NUCLEOTIDE SEQUENCE</scope>
    <source>
        <strain evidence="5">SY212</strain>
    </source>
</reference>
<dbReference type="SUPFAM" id="SSF46785">
    <property type="entry name" value="Winged helix' DNA-binding domain"/>
    <property type="match status" value="1"/>
</dbReference>
<proteinExistence type="predicted"/>
<protein>
    <submittedName>
        <fullName evidence="5">GntR family transcriptional regulator</fullName>
    </submittedName>
</protein>
<gene>
    <name evidence="5" type="ORF">SY212_09710</name>
</gene>